<evidence type="ECO:0000313" key="4">
    <source>
        <dbReference type="Ensembl" id="ENSXETP00000101634"/>
    </source>
</evidence>
<name>A0A6I8T253_XENTR</name>
<accession>A0A6I8T253</accession>
<comment type="pathway">
    <text evidence="3">Protein modification; protein ubiquitination.</text>
</comment>
<dbReference type="InParanoid" id="A0A6I8T253"/>
<dbReference type="GO" id="GO:0016567">
    <property type="term" value="P:protein ubiquitination"/>
    <property type="evidence" value="ECO:0007669"/>
    <property type="project" value="UniProtKB-UniPathway"/>
</dbReference>
<dbReference type="GO" id="GO:0006511">
    <property type="term" value="P:ubiquitin-dependent protein catabolic process"/>
    <property type="evidence" value="ECO:0007669"/>
    <property type="project" value="UniProtKB-UniRule"/>
</dbReference>
<dbReference type="InterPro" id="IPR011989">
    <property type="entry name" value="ARM-like"/>
</dbReference>
<dbReference type="SUPFAM" id="SSF48371">
    <property type="entry name" value="ARM repeat"/>
    <property type="match status" value="1"/>
</dbReference>
<evidence type="ECO:0000256" key="1">
    <source>
        <dbReference type="ARBA" id="ARBA00000885"/>
    </source>
</evidence>
<dbReference type="Gene3D" id="1.25.10.10">
    <property type="entry name" value="Leucine-rich Repeat Variant"/>
    <property type="match status" value="1"/>
</dbReference>
<comment type="catalytic activity">
    <reaction evidence="1 3">
        <text>S-ubiquitinyl-[E2 ubiquitin-conjugating enzyme]-L-cysteine + [acceptor protein]-L-lysine = [E2 ubiquitin-conjugating enzyme]-L-cysteine + N(6)-ubiquitinyl-[acceptor protein]-L-lysine.</text>
        <dbReference type="EC" id="2.3.2.26"/>
    </reaction>
</comment>
<reference evidence="4" key="2">
    <citation type="submission" date="2020-05" db="UniProtKB">
        <authorList>
            <consortium name="Ensembl"/>
        </authorList>
    </citation>
    <scope>IDENTIFICATION</scope>
</reference>
<evidence type="ECO:0000256" key="3">
    <source>
        <dbReference type="RuleBase" id="RU369009"/>
    </source>
</evidence>
<comment type="function">
    <text evidence="3">E3 ubiquitin-protein ligase which accepts ubiquitin from an E2 ubiquitin-conjugating enzyme in the form of a thioester and then directly transfers the ubiquitin to targeted substrates.</text>
</comment>
<reference evidence="4" key="1">
    <citation type="journal article" date="2010" name="Science">
        <title>The genome of the Western clawed frog Xenopus tropicalis.</title>
        <authorList>
            <person name="Hellsten U."/>
            <person name="Harland R.M."/>
            <person name="Gilchrist M.J."/>
            <person name="Hendrix D."/>
            <person name="Jurka J."/>
            <person name="Kapitonov V."/>
            <person name="Ovcharenko I."/>
            <person name="Putnam N.H."/>
            <person name="Shu S."/>
            <person name="Taher L."/>
            <person name="Blitz I.L."/>
            <person name="Blumberg B."/>
            <person name="Dichmann D.S."/>
            <person name="Dubchak I."/>
            <person name="Amaya E."/>
            <person name="Detter J.C."/>
            <person name="Fletcher R."/>
            <person name="Gerhard D.S."/>
            <person name="Goodstein D."/>
            <person name="Graves T."/>
            <person name="Grigoriev I.V."/>
            <person name="Grimwood J."/>
            <person name="Kawashima T."/>
            <person name="Lindquist E."/>
            <person name="Lucas S.M."/>
            <person name="Mead P.E."/>
            <person name="Mitros T."/>
            <person name="Ogino H."/>
            <person name="Ohta Y."/>
            <person name="Poliakov A.V."/>
            <person name="Pollet N."/>
            <person name="Robert J."/>
            <person name="Salamov A."/>
            <person name="Sater A.K."/>
            <person name="Schmutz J."/>
            <person name="Terry A."/>
            <person name="Vize P.D."/>
            <person name="Warren W.C."/>
            <person name="Wells D."/>
            <person name="Wills A."/>
            <person name="Wilson R.K."/>
            <person name="Zimmerman L.B."/>
            <person name="Zorn A.M."/>
            <person name="Grainger R."/>
            <person name="Grammer T."/>
            <person name="Khokha M.K."/>
            <person name="Richardson P.M."/>
            <person name="Rokhsar D.S."/>
        </authorList>
    </citation>
    <scope>NUCLEOTIDE SEQUENCE [LARGE SCALE GENOMIC DNA]</scope>
    <source>
        <strain evidence="4">Nigerian</strain>
    </source>
</reference>
<dbReference type="InterPro" id="IPR016024">
    <property type="entry name" value="ARM-type_fold"/>
</dbReference>
<dbReference type="PANTHER" id="PTHR45670:SF13">
    <property type="entry name" value="E3 UBIQUITIN-PROTEIN LIGASE TRIP12"/>
    <property type="match status" value="1"/>
</dbReference>
<dbReference type="Ensembl" id="ENSXETT00000086548">
    <property type="protein sequence ID" value="ENSXETP00000101634"/>
    <property type="gene ID" value="ENSXETG00000034900"/>
</dbReference>
<sequence length="204" mass="22821">MLCVAGAVGLLLGDVNKCDASKISLCQAEDCTVKMCVSQPKGVNTKANFQVQQWLNKVKTDESQKLQCLAELIQWLKERTVKFLESFPVQSVVVVLVKLLEMDHNFDIMNFTSFAILEILSHTHGRAILLTGELGDCFYDLECFSIQAKRNALAVAAKCCQEIQPSEFHLIAKALPELSQRLTHQDKESLESILESLKPSQIYC</sequence>
<protein>
    <recommendedName>
        <fullName evidence="3">E3 ubiquitin-protein ligase</fullName>
        <ecNumber evidence="3">2.3.2.26</ecNumber>
    </recommendedName>
</protein>
<dbReference type="PANTHER" id="PTHR45670">
    <property type="entry name" value="E3 UBIQUITIN-PROTEIN LIGASE TRIP12"/>
    <property type="match status" value="1"/>
</dbReference>
<keyword evidence="2 3" id="KW-0808">Transferase</keyword>
<dbReference type="AlphaFoldDB" id="A0A6I8T253"/>
<proteinExistence type="inferred from homology"/>
<dbReference type="UniPathway" id="UPA00143"/>
<dbReference type="InterPro" id="IPR045322">
    <property type="entry name" value="HECTD1/TRIP12-like"/>
</dbReference>
<dbReference type="EC" id="2.3.2.26" evidence="3"/>
<keyword evidence="3" id="KW-0833">Ubl conjugation pathway</keyword>
<evidence type="ECO:0000256" key="2">
    <source>
        <dbReference type="ARBA" id="ARBA00022679"/>
    </source>
</evidence>
<comment type="similarity">
    <text evidence="3">Belongs to the UPL family. K-HECT subfamily.</text>
</comment>
<organism evidence="4">
    <name type="scientific">Xenopus tropicalis</name>
    <name type="common">Western clawed frog</name>
    <name type="synonym">Silurana tropicalis</name>
    <dbReference type="NCBI Taxonomy" id="8364"/>
    <lineage>
        <taxon>Eukaryota</taxon>
        <taxon>Metazoa</taxon>
        <taxon>Chordata</taxon>
        <taxon>Craniata</taxon>
        <taxon>Vertebrata</taxon>
        <taxon>Euteleostomi</taxon>
        <taxon>Amphibia</taxon>
        <taxon>Batrachia</taxon>
        <taxon>Anura</taxon>
        <taxon>Pipoidea</taxon>
        <taxon>Pipidae</taxon>
        <taxon>Xenopodinae</taxon>
        <taxon>Xenopus</taxon>
        <taxon>Silurana</taxon>
    </lineage>
</organism>
<dbReference type="GO" id="GO:0061630">
    <property type="term" value="F:ubiquitin protein ligase activity"/>
    <property type="evidence" value="ECO:0007669"/>
    <property type="project" value="UniProtKB-UniRule"/>
</dbReference>